<dbReference type="EMBL" id="CP031223">
    <property type="protein sequence ID" value="QFG00998.1"/>
    <property type="molecule type" value="Genomic_DNA"/>
</dbReference>
<evidence type="ECO:0000313" key="3">
    <source>
        <dbReference type="Proteomes" id="UP000325517"/>
    </source>
</evidence>
<gene>
    <name evidence="2" type="ORF">PB01_20590</name>
</gene>
<dbReference type="KEGG" id="psyo:PB01_20590"/>
<keyword evidence="3" id="KW-1185">Reference proteome</keyword>
<organism evidence="2 3">
    <name type="scientific">Psychrobacillus glaciei</name>
    <dbReference type="NCBI Taxonomy" id="2283160"/>
    <lineage>
        <taxon>Bacteria</taxon>
        <taxon>Bacillati</taxon>
        <taxon>Bacillota</taxon>
        <taxon>Bacilli</taxon>
        <taxon>Bacillales</taxon>
        <taxon>Bacillaceae</taxon>
        <taxon>Psychrobacillus</taxon>
    </lineage>
</organism>
<reference evidence="2 3" key="1">
    <citation type="submission" date="2018-07" db="EMBL/GenBank/DDBJ databases">
        <title>Complete genome sequence of Psychrobacillus sp. PB01, isolated from iceberg, and comparative genome analysis of Psychrobacillus strains.</title>
        <authorList>
            <person name="Lee P.C."/>
        </authorList>
    </citation>
    <scope>NUCLEOTIDE SEQUENCE [LARGE SCALE GENOMIC DNA]</scope>
    <source>
        <strain evidence="2 3">PB01</strain>
    </source>
</reference>
<keyword evidence="1" id="KW-0812">Transmembrane</keyword>
<evidence type="ECO:0000256" key="1">
    <source>
        <dbReference type="SAM" id="Phobius"/>
    </source>
</evidence>
<dbReference type="RefSeq" id="WP_151701863.1">
    <property type="nucleotide sequence ID" value="NZ_CP031223.1"/>
</dbReference>
<sequence>MERLKTGIDEVIGEKLWMTEDLARKMAQPRKKSTHTPIYAMVSFVSIAALFLTITLWPAQLGILSTATTKELGVHGELFNTYFEAIDAKDAETLNQVASPAYGATVEELYNKYEHMDFSKAEFLSELDGIIWMKFVVLDNEGEKWDDVVTYYQIVDGKIYDHVYDHPFYIYKHFDMEEAQAQAVFGFGGYRNNSQFVAINKGKLLVSGSRSYNKMESTIELYLKEIGEESMFEQYQHPRLVYKDNGKVLQLSADGFDITFTREGERILVDNQGVEYYQQGRY</sequence>
<evidence type="ECO:0000313" key="2">
    <source>
        <dbReference type="EMBL" id="QFG00998.1"/>
    </source>
</evidence>
<dbReference type="OrthoDB" id="2454591at2"/>
<feature type="transmembrane region" description="Helical" evidence="1">
    <location>
        <begin position="38"/>
        <end position="59"/>
    </location>
</feature>
<protein>
    <submittedName>
        <fullName evidence="2">Uncharacterized protein</fullName>
    </submittedName>
</protein>
<dbReference type="AlphaFoldDB" id="A0A5J6SXF3"/>
<keyword evidence="1" id="KW-0472">Membrane</keyword>
<name>A0A5J6SXF3_9BACI</name>
<proteinExistence type="predicted"/>
<keyword evidence="1" id="KW-1133">Transmembrane helix</keyword>
<accession>A0A5J6SXF3</accession>
<dbReference type="Proteomes" id="UP000325517">
    <property type="component" value="Chromosome"/>
</dbReference>